<dbReference type="EMBL" id="PHNJ01000003">
    <property type="protein sequence ID" value="TYL39147.1"/>
    <property type="molecule type" value="Genomic_DNA"/>
</dbReference>
<keyword evidence="1" id="KW-0472">Membrane</keyword>
<feature type="transmembrane region" description="Helical" evidence="1">
    <location>
        <begin position="12"/>
        <end position="31"/>
    </location>
</feature>
<sequence>MSQEVPVHATDILILIVVSLLGGFLLAAWTLPPTLAFDFAVSVLAGTVFMAFFLFIPVMGVRLFIDERREDGAQ</sequence>
<evidence type="ECO:0000313" key="3">
    <source>
        <dbReference type="Proteomes" id="UP000766904"/>
    </source>
</evidence>
<keyword evidence="1" id="KW-0812">Transmembrane</keyword>
<dbReference type="AlphaFoldDB" id="A0A8J8Q5G2"/>
<evidence type="ECO:0000256" key="1">
    <source>
        <dbReference type="SAM" id="Phobius"/>
    </source>
</evidence>
<keyword evidence="1" id="KW-1133">Transmembrane helix</keyword>
<dbReference type="Proteomes" id="UP000766904">
    <property type="component" value="Unassembled WGS sequence"/>
</dbReference>
<proteinExistence type="predicted"/>
<name>A0A8J8Q5G2_9EURY</name>
<dbReference type="OrthoDB" id="157322at2157"/>
<accession>A0A8J8Q5G2</accession>
<comment type="caution">
    <text evidence="2">The sequence shown here is derived from an EMBL/GenBank/DDBJ whole genome shotgun (WGS) entry which is preliminary data.</text>
</comment>
<feature type="transmembrane region" description="Helical" evidence="1">
    <location>
        <begin position="43"/>
        <end position="65"/>
    </location>
</feature>
<reference evidence="2" key="1">
    <citation type="submission" date="2017-11" db="EMBL/GenBank/DDBJ databases">
        <authorList>
            <person name="Kajale S.C."/>
            <person name="Sharma A."/>
        </authorList>
    </citation>
    <scope>NUCLEOTIDE SEQUENCE</scope>
    <source>
        <strain evidence="2">LS1_42</strain>
    </source>
</reference>
<gene>
    <name evidence="2" type="ORF">CV102_07620</name>
</gene>
<protein>
    <submittedName>
        <fullName evidence="2">Uncharacterized protein</fullName>
    </submittedName>
</protein>
<keyword evidence="3" id="KW-1185">Reference proteome</keyword>
<organism evidence="2 3">
    <name type="scientific">Natronococcus pandeyae</name>
    <dbReference type="NCBI Taxonomy" id="2055836"/>
    <lineage>
        <taxon>Archaea</taxon>
        <taxon>Methanobacteriati</taxon>
        <taxon>Methanobacteriota</taxon>
        <taxon>Stenosarchaea group</taxon>
        <taxon>Halobacteria</taxon>
        <taxon>Halobacteriales</taxon>
        <taxon>Natrialbaceae</taxon>
        <taxon>Natronococcus</taxon>
    </lineage>
</organism>
<dbReference type="RefSeq" id="WP_148857288.1">
    <property type="nucleotide sequence ID" value="NZ_PHNJ01000003.1"/>
</dbReference>
<evidence type="ECO:0000313" key="2">
    <source>
        <dbReference type="EMBL" id="TYL39147.1"/>
    </source>
</evidence>